<organism evidence="2">
    <name type="scientific">Petromyces alliaceus</name>
    <name type="common">Aspergillus alliaceus</name>
    <dbReference type="NCBI Taxonomy" id="209559"/>
    <lineage>
        <taxon>Eukaryota</taxon>
        <taxon>Fungi</taxon>
        <taxon>Dikarya</taxon>
        <taxon>Ascomycota</taxon>
        <taxon>Pezizomycotina</taxon>
        <taxon>Eurotiomycetes</taxon>
        <taxon>Eurotiomycetidae</taxon>
        <taxon>Eurotiales</taxon>
        <taxon>Aspergillaceae</taxon>
        <taxon>Aspergillus</taxon>
        <taxon>Aspergillus subgen. Circumdati</taxon>
    </lineage>
</organism>
<feature type="compositionally biased region" description="Polar residues" evidence="1">
    <location>
        <begin position="194"/>
        <end position="203"/>
    </location>
</feature>
<feature type="compositionally biased region" description="Acidic residues" evidence="1">
    <location>
        <begin position="164"/>
        <end position="177"/>
    </location>
</feature>
<name>A0A5N7CM22_PETAA</name>
<proteinExistence type="predicted"/>
<feature type="compositionally biased region" description="Polar residues" evidence="1">
    <location>
        <begin position="36"/>
        <end position="51"/>
    </location>
</feature>
<feature type="compositionally biased region" description="Polar residues" evidence="1">
    <location>
        <begin position="61"/>
        <end position="71"/>
    </location>
</feature>
<protein>
    <submittedName>
        <fullName evidence="2">Uncharacterized protein</fullName>
    </submittedName>
</protein>
<evidence type="ECO:0000313" key="2">
    <source>
        <dbReference type="EMBL" id="KAE8395145.1"/>
    </source>
</evidence>
<reference evidence="2" key="1">
    <citation type="submission" date="2019-04" db="EMBL/GenBank/DDBJ databases">
        <title>Friends and foes A comparative genomics studyof 23 Aspergillus species from section Flavi.</title>
        <authorList>
            <consortium name="DOE Joint Genome Institute"/>
            <person name="Kjaerbolling I."/>
            <person name="Vesth T."/>
            <person name="Frisvad J.C."/>
            <person name="Nybo J.L."/>
            <person name="Theobald S."/>
            <person name="Kildgaard S."/>
            <person name="Isbrandt T."/>
            <person name="Kuo A."/>
            <person name="Sato A."/>
            <person name="Lyhne E.K."/>
            <person name="Kogle M.E."/>
            <person name="Wiebenga A."/>
            <person name="Kun R.S."/>
            <person name="Lubbers R.J."/>
            <person name="Makela M.R."/>
            <person name="Barry K."/>
            <person name="Chovatia M."/>
            <person name="Clum A."/>
            <person name="Daum C."/>
            <person name="Haridas S."/>
            <person name="He G."/>
            <person name="LaButti K."/>
            <person name="Lipzen A."/>
            <person name="Mondo S."/>
            <person name="Riley R."/>
            <person name="Salamov A."/>
            <person name="Simmons B.A."/>
            <person name="Magnuson J.K."/>
            <person name="Henrissat B."/>
            <person name="Mortensen U.H."/>
            <person name="Larsen T.O."/>
            <person name="Devries R.P."/>
            <person name="Grigoriev I.V."/>
            <person name="Machida M."/>
            <person name="Baker S.E."/>
            <person name="Andersen M.R."/>
        </authorList>
    </citation>
    <scope>NUCLEOTIDE SEQUENCE [LARGE SCALE GENOMIC DNA]</scope>
    <source>
        <strain evidence="2">IBT 14317</strain>
    </source>
</reference>
<accession>A0A5N7CM22</accession>
<dbReference type="OMA" id="MKFMRRA"/>
<gene>
    <name evidence="2" type="ORF">BDV23DRAFT_146238</name>
</gene>
<feature type="region of interest" description="Disordered" evidence="1">
    <location>
        <begin position="1"/>
        <end position="93"/>
    </location>
</feature>
<feature type="region of interest" description="Disordered" evidence="1">
    <location>
        <begin position="150"/>
        <end position="221"/>
    </location>
</feature>
<dbReference type="AlphaFoldDB" id="A0A5N7CM22"/>
<sequence length="221" mass="23593">MAGSPASGSKPEKTMSSRLLTMKFMQRSAATAAAKESSQQPSAGDSNTSTPKRPRVAPGEHSQSPAGTPSNDLEAISAALAEEEEKRREAILRQAAESGETEWVLNFSQENAVNQYAPPPFIVADDSLDADNDEDLAYGGRQAYGNFKRKKNTVKRDAGGNEPDASEDEAEDGDDVDSMINKAKAASKQHSKVKLSQLTSISGGRQGTVGGNKSQKKRKHK</sequence>
<dbReference type="Proteomes" id="UP000326877">
    <property type="component" value="Unassembled WGS sequence"/>
</dbReference>
<dbReference type="EMBL" id="ML735220">
    <property type="protein sequence ID" value="KAE8395145.1"/>
    <property type="molecule type" value="Genomic_DNA"/>
</dbReference>
<accession>A0A5N6FWV2</accession>
<dbReference type="OrthoDB" id="427960at2759"/>
<evidence type="ECO:0000256" key="1">
    <source>
        <dbReference type="SAM" id="MobiDB-lite"/>
    </source>
</evidence>